<name>A0A2S3VXL8_9PROT</name>
<evidence type="ECO:0000313" key="4">
    <source>
        <dbReference type="Proteomes" id="UP000237344"/>
    </source>
</evidence>
<dbReference type="Proteomes" id="UP000237344">
    <property type="component" value="Unassembled WGS sequence"/>
</dbReference>
<proteinExistence type="predicted"/>
<dbReference type="InterPro" id="IPR007560">
    <property type="entry name" value="Restrct_endonuc_IV_Mrr"/>
</dbReference>
<evidence type="ECO:0000256" key="1">
    <source>
        <dbReference type="SAM" id="MobiDB-lite"/>
    </source>
</evidence>
<dbReference type="Pfam" id="PF04471">
    <property type="entry name" value="Mrr_cat"/>
    <property type="match status" value="1"/>
</dbReference>
<keyword evidence="4" id="KW-1185">Reference proteome</keyword>
<feature type="region of interest" description="Disordered" evidence="1">
    <location>
        <begin position="1"/>
        <end position="21"/>
    </location>
</feature>
<dbReference type="EMBL" id="POTC01000080">
    <property type="protein sequence ID" value="POF61335.1"/>
    <property type="molecule type" value="Genomic_DNA"/>
</dbReference>
<dbReference type="InterPro" id="IPR011335">
    <property type="entry name" value="Restrct_endonuc-II-like"/>
</dbReference>
<dbReference type="Gene3D" id="3.40.1350.10">
    <property type="match status" value="1"/>
</dbReference>
<accession>A0A2S3VXL8</accession>
<dbReference type="InterPro" id="IPR052906">
    <property type="entry name" value="Type_IV_Methyl-Rstrct_Enzyme"/>
</dbReference>
<protein>
    <recommendedName>
        <fullName evidence="2">Restriction endonuclease type IV Mrr domain-containing protein</fullName>
    </recommendedName>
</protein>
<gene>
    <name evidence="3" type="ORF">KMAL_30450</name>
</gene>
<dbReference type="PANTHER" id="PTHR30015:SF6">
    <property type="entry name" value="SLL1429 PROTEIN"/>
    <property type="match status" value="1"/>
</dbReference>
<dbReference type="SUPFAM" id="SSF52980">
    <property type="entry name" value="Restriction endonuclease-like"/>
    <property type="match status" value="1"/>
</dbReference>
<comment type="caution">
    <text evidence="3">The sequence shown here is derived from an EMBL/GenBank/DDBJ whole genome shotgun (WGS) entry which is preliminary data.</text>
</comment>
<dbReference type="GO" id="GO:0015666">
    <property type="term" value="F:restriction endodeoxyribonuclease activity"/>
    <property type="evidence" value="ECO:0007669"/>
    <property type="project" value="TreeGrafter"/>
</dbReference>
<evidence type="ECO:0000313" key="3">
    <source>
        <dbReference type="EMBL" id="POF61335.1"/>
    </source>
</evidence>
<organism evidence="3 4">
    <name type="scientific">Novacetimonas maltaceti</name>
    <dbReference type="NCBI Taxonomy" id="1203393"/>
    <lineage>
        <taxon>Bacteria</taxon>
        <taxon>Pseudomonadati</taxon>
        <taxon>Pseudomonadota</taxon>
        <taxon>Alphaproteobacteria</taxon>
        <taxon>Acetobacterales</taxon>
        <taxon>Acetobacteraceae</taxon>
        <taxon>Novacetimonas</taxon>
    </lineage>
</organism>
<dbReference type="AlphaFoldDB" id="A0A2S3VXL8"/>
<dbReference type="GO" id="GO:0009307">
    <property type="term" value="P:DNA restriction-modification system"/>
    <property type="evidence" value="ECO:0007669"/>
    <property type="project" value="InterPro"/>
</dbReference>
<sequence length="479" mass="52417">MPLDAMPSDDSETLPPITRTGGLYSPPGNWLTQRLKNSNILITSSKSSDAELAVVVLPSTHEVVLTGIALRPDVYDFSLLFPDLKIDLPLARRDYPFRFNSSISDNTATIFAKSISASDLPAVIHDLTKQNNVEITFNGRQEDFSLIGSSSAIGTLAKAAEDQGTALPQPFNPFPKTAVPSLSNTAPEVQAVPRTDNNSLPDAYPETAQNTDYTPWVITGIIAGAIGTLAFGGMAIADAGKRERQRIAAAVAERQRLQDLYNQRINTGFDAIREHARTLGLKRWQLISYDDYGTPQYGKWYREIDYFLNTVIWTLPALQGINRQANPQLDENYRKAIIQAAAANQPNQNGDIPFSDDMDPYAYERACAQVLTNEGWNARATVGSGDQGADVTAERNGIRIVLQCKLYSNAVPNSAVQQVAAARLHYAAQYAAVVSNARYTASAQQLARTTNVTLLHHDQLAAWARSLNTKPNNVEPIRA</sequence>
<dbReference type="GO" id="GO:0003677">
    <property type="term" value="F:DNA binding"/>
    <property type="evidence" value="ECO:0007669"/>
    <property type="project" value="InterPro"/>
</dbReference>
<feature type="domain" description="Restriction endonuclease type IV Mrr" evidence="2">
    <location>
        <begin position="356"/>
        <end position="463"/>
    </location>
</feature>
<dbReference type="PANTHER" id="PTHR30015">
    <property type="entry name" value="MRR RESTRICTION SYSTEM PROTEIN"/>
    <property type="match status" value="1"/>
</dbReference>
<evidence type="ECO:0000259" key="2">
    <source>
        <dbReference type="Pfam" id="PF04471"/>
    </source>
</evidence>
<reference evidence="3 4" key="1">
    <citation type="submission" date="2018-01" db="EMBL/GenBank/DDBJ databases">
        <title>Draft Genome Sequence of Komagataeibacter maltaceti LMG 1529, a Vinegar Producing Acetic Acid Bacterium Isolated from Malt Vinegar Brewery Acetifiers.</title>
        <authorList>
            <person name="Zhang Q."/>
            <person name="Hollensteiner J."/>
            <person name="Poehlein A."/>
            <person name="Daniel R."/>
        </authorList>
    </citation>
    <scope>NUCLEOTIDE SEQUENCE [LARGE SCALE GENOMIC DNA]</scope>
    <source>
        <strain evidence="3 4">LMG 1529</strain>
    </source>
</reference>
<dbReference type="InterPro" id="IPR011856">
    <property type="entry name" value="tRNA_endonuc-like_dom_sf"/>
</dbReference>